<evidence type="ECO:0000313" key="3">
    <source>
        <dbReference type="EMBL" id="KLU88086.1"/>
    </source>
</evidence>
<dbReference type="OrthoDB" id="5237273at2759"/>
<feature type="compositionally biased region" description="Basic and acidic residues" evidence="1">
    <location>
        <begin position="217"/>
        <end position="228"/>
    </location>
</feature>
<feature type="chain" id="PRO_5009385662" evidence="2">
    <location>
        <begin position="21"/>
        <end position="228"/>
    </location>
</feature>
<dbReference type="EnsemblFungi" id="MAPG_07073T0">
    <property type="protein sequence ID" value="MAPG_07073T0"/>
    <property type="gene ID" value="MAPG_07073"/>
</dbReference>
<dbReference type="AlphaFoldDB" id="A0A0C4E3Q6"/>
<reference evidence="4" key="4">
    <citation type="journal article" date="2015" name="G3 (Bethesda)">
        <title>Genome sequences of three phytopathogenic species of the Magnaporthaceae family of fungi.</title>
        <authorList>
            <person name="Okagaki L.H."/>
            <person name="Nunes C.C."/>
            <person name="Sailsbery J."/>
            <person name="Clay B."/>
            <person name="Brown D."/>
            <person name="John T."/>
            <person name="Oh Y."/>
            <person name="Young N."/>
            <person name="Fitzgerald M."/>
            <person name="Haas B.J."/>
            <person name="Zeng Q."/>
            <person name="Young S."/>
            <person name="Adiconis X."/>
            <person name="Fan L."/>
            <person name="Levin J.Z."/>
            <person name="Mitchell T.K."/>
            <person name="Okubara P.A."/>
            <person name="Farman M.L."/>
            <person name="Kohn L.M."/>
            <person name="Birren B."/>
            <person name="Ma L.-J."/>
            <person name="Dean R.A."/>
        </authorList>
    </citation>
    <scope>NUCLEOTIDE SEQUENCE</scope>
    <source>
        <strain evidence="4">ATCC 64411 / 73-15</strain>
    </source>
</reference>
<feature type="region of interest" description="Disordered" evidence="1">
    <location>
        <begin position="157"/>
        <end position="228"/>
    </location>
</feature>
<name>A0A0C4E3Q6_MAGP6</name>
<reference evidence="3" key="2">
    <citation type="submission" date="2010-05" db="EMBL/GenBank/DDBJ databases">
        <title>The Genome Sequence of Magnaporthe poae strain ATCC 64411.</title>
        <authorList>
            <consortium name="The Broad Institute Genome Sequencing Platform"/>
            <consortium name="Broad Institute Genome Sequencing Center for Infectious Disease"/>
            <person name="Ma L.-J."/>
            <person name="Dead R."/>
            <person name="Young S."/>
            <person name="Zeng Q."/>
            <person name="Koehrsen M."/>
            <person name="Alvarado L."/>
            <person name="Berlin A."/>
            <person name="Chapman S.B."/>
            <person name="Chen Z."/>
            <person name="Freedman E."/>
            <person name="Gellesch M."/>
            <person name="Goldberg J."/>
            <person name="Griggs A."/>
            <person name="Gujja S."/>
            <person name="Heilman E.R."/>
            <person name="Heiman D."/>
            <person name="Hepburn T."/>
            <person name="Howarth C."/>
            <person name="Jen D."/>
            <person name="Larson L."/>
            <person name="Mehta T."/>
            <person name="Neiman D."/>
            <person name="Pearson M."/>
            <person name="Roberts A."/>
            <person name="Saif S."/>
            <person name="Shea T."/>
            <person name="Shenoy N."/>
            <person name="Sisk P."/>
            <person name="Stolte C."/>
            <person name="Sykes S."/>
            <person name="Walk T."/>
            <person name="White J."/>
            <person name="Yandava C."/>
            <person name="Haas B."/>
            <person name="Nusbaum C."/>
            <person name="Birren B."/>
        </authorList>
    </citation>
    <scope>NUCLEOTIDE SEQUENCE</scope>
    <source>
        <strain evidence="3">ATCC 64411</strain>
    </source>
</reference>
<dbReference type="EMBL" id="ADBL01001707">
    <property type="status" value="NOT_ANNOTATED_CDS"/>
    <property type="molecule type" value="Genomic_DNA"/>
</dbReference>
<evidence type="ECO:0000256" key="1">
    <source>
        <dbReference type="SAM" id="MobiDB-lite"/>
    </source>
</evidence>
<dbReference type="eggNOG" id="ENOG502RMMV">
    <property type="taxonomic scope" value="Eukaryota"/>
</dbReference>
<evidence type="ECO:0000313" key="5">
    <source>
        <dbReference type="Proteomes" id="UP000011715"/>
    </source>
</evidence>
<reference evidence="3" key="3">
    <citation type="submission" date="2011-03" db="EMBL/GenBank/DDBJ databases">
        <title>Annotation of Magnaporthe poae ATCC 64411.</title>
        <authorList>
            <person name="Ma L.-J."/>
            <person name="Dead R."/>
            <person name="Young S.K."/>
            <person name="Zeng Q."/>
            <person name="Gargeya S."/>
            <person name="Fitzgerald M."/>
            <person name="Haas B."/>
            <person name="Abouelleil A."/>
            <person name="Alvarado L."/>
            <person name="Arachchi H.M."/>
            <person name="Berlin A."/>
            <person name="Brown A."/>
            <person name="Chapman S.B."/>
            <person name="Chen Z."/>
            <person name="Dunbar C."/>
            <person name="Freedman E."/>
            <person name="Gearin G."/>
            <person name="Gellesch M."/>
            <person name="Goldberg J."/>
            <person name="Griggs A."/>
            <person name="Gujja S."/>
            <person name="Heiman D."/>
            <person name="Howarth C."/>
            <person name="Larson L."/>
            <person name="Lui A."/>
            <person name="MacDonald P.J.P."/>
            <person name="Mehta T."/>
            <person name="Montmayeur A."/>
            <person name="Murphy C."/>
            <person name="Neiman D."/>
            <person name="Pearson M."/>
            <person name="Priest M."/>
            <person name="Roberts A."/>
            <person name="Saif S."/>
            <person name="Shea T."/>
            <person name="Shenoy N."/>
            <person name="Sisk P."/>
            <person name="Stolte C."/>
            <person name="Sykes S."/>
            <person name="Yandava C."/>
            <person name="Wortman J."/>
            <person name="Nusbaum C."/>
            <person name="Birren B."/>
        </authorList>
    </citation>
    <scope>NUCLEOTIDE SEQUENCE</scope>
    <source>
        <strain evidence="3">ATCC 64411</strain>
    </source>
</reference>
<dbReference type="VEuPathDB" id="FungiDB:MAPG_07073"/>
<accession>A0A0C4E3Q6</accession>
<reference evidence="4" key="5">
    <citation type="submission" date="2015-06" db="UniProtKB">
        <authorList>
            <consortium name="EnsemblFungi"/>
        </authorList>
    </citation>
    <scope>IDENTIFICATION</scope>
    <source>
        <strain evidence="4">ATCC 64411</strain>
    </source>
</reference>
<organism evidence="4 5">
    <name type="scientific">Magnaporthiopsis poae (strain ATCC 64411 / 73-15)</name>
    <name type="common">Kentucky bluegrass fungus</name>
    <name type="synonym">Magnaporthe poae</name>
    <dbReference type="NCBI Taxonomy" id="644358"/>
    <lineage>
        <taxon>Eukaryota</taxon>
        <taxon>Fungi</taxon>
        <taxon>Dikarya</taxon>
        <taxon>Ascomycota</taxon>
        <taxon>Pezizomycotina</taxon>
        <taxon>Sordariomycetes</taxon>
        <taxon>Sordariomycetidae</taxon>
        <taxon>Magnaporthales</taxon>
        <taxon>Magnaporthaceae</taxon>
        <taxon>Magnaporthiopsis</taxon>
    </lineage>
</organism>
<feature type="signal peptide" evidence="2">
    <location>
        <begin position="1"/>
        <end position="20"/>
    </location>
</feature>
<keyword evidence="5" id="KW-1185">Reference proteome</keyword>
<dbReference type="EMBL" id="GL876971">
    <property type="protein sequence ID" value="KLU88086.1"/>
    <property type="molecule type" value="Genomic_DNA"/>
</dbReference>
<protein>
    <submittedName>
        <fullName evidence="3 4">Uncharacterized protein</fullName>
    </submittedName>
</protein>
<dbReference type="OMA" id="ECNTHIQ"/>
<keyword evidence="2" id="KW-0732">Signal</keyword>
<dbReference type="Proteomes" id="UP000011715">
    <property type="component" value="Unassembled WGS sequence"/>
</dbReference>
<evidence type="ECO:0000256" key="2">
    <source>
        <dbReference type="SAM" id="SignalP"/>
    </source>
</evidence>
<evidence type="ECO:0000313" key="4">
    <source>
        <dbReference type="EnsemblFungi" id="MAPG_07073T0"/>
    </source>
</evidence>
<reference evidence="5" key="1">
    <citation type="submission" date="2010-05" db="EMBL/GenBank/DDBJ databases">
        <title>The genome sequence of Magnaporthe poae strain ATCC 64411.</title>
        <authorList>
            <person name="Ma L.-J."/>
            <person name="Dead R."/>
            <person name="Young S."/>
            <person name="Zeng Q."/>
            <person name="Koehrsen M."/>
            <person name="Alvarado L."/>
            <person name="Berlin A."/>
            <person name="Chapman S.B."/>
            <person name="Chen Z."/>
            <person name="Freedman E."/>
            <person name="Gellesch M."/>
            <person name="Goldberg J."/>
            <person name="Griggs A."/>
            <person name="Gujja S."/>
            <person name="Heilman E.R."/>
            <person name="Heiman D."/>
            <person name="Hepburn T."/>
            <person name="Howarth C."/>
            <person name="Jen D."/>
            <person name="Larson L."/>
            <person name="Mehta T."/>
            <person name="Neiman D."/>
            <person name="Pearson M."/>
            <person name="Roberts A."/>
            <person name="Saif S."/>
            <person name="Shea T."/>
            <person name="Shenoy N."/>
            <person name="Sisk P."/>
            <person name="Stolte C."/>
            <person name="Sykes S."/>
            <person name="Walk T."/>
            <person name="White J."/>
            <person name="Yandava C."/>
            <person name="Haas B."/>
            <person name="Nusbaum C."/>
            <person name="Birren B."/>
        </authorList>
    </citation>
    <scope>NUCLEOTIDE SEQUENCE [LARGE SCALE GENOMIC DNA]</scope>
    <source>
        <strain evidence="5">ATCC 64411 / 73-15</strain>
    </source>
</reference>
<proteinExistence type="predicted"/>
<sequence length="228" mass="24237">MHPSTLLVTMAAAAATAVLAIPLVDNSDLGSHMALSPRGLFFSKPKPKPAVKEPEPAGPPETCPTITTKKAGGPFTATGDGHCCQPGEKNALNCCTLGNTPRLPNTSEYPCRSKSFQTAEAWQNLFECNTHIQHSRWCTAALVPRLNEILTATMPKKPKYNTLNPLPKEKAAPPSNVPAAARKAMEANSKGARHPTYRPNPGKSRLGRFPDGDPDPADSKPADSKPAA</sequence>
<gene>
    <name evidence="3" type="ORF">MAPG_07073</name>
</gene>